<feature type="domain" description="RanBP2-type" evidence="21">
    <location>
        <begin position="648"/>
        <end position="672"/>
    </location>
</feature>
<feature type="compositionally biased region" description="Basic and acidic residues" evidence="20">
    <location>
        <begin position="292"/>
        <end position="302"/>
    </location>
</feature>
<dbReference type="GO" id="GO:0005643">
    <property type="term" value="C:nuclear pore"/>
    <property type="evidence" value="ECO:0007669"/>
    <property type="project" value="UniProtKB-SubCell"/>
</dbReference>
<dbReference type="GO" id="GO:0031965">
    <property type="term" value="C:nuclear membrane"/>
    <property type="evidence" value="ECO:0007669"/>
    <property type="project" value="UniProtKB-SubCell"/>
</dbReference>
<evidence type="ECO:0000256" key="3">
    <source>
        <dbReference type="ARBA" id="ARBA00004567"/>
    </source>
</evidence>
<feature type="compositionally biased region" description="Low complexity" evidence="20">
    <location>
        <begin position="1213"/>
        <end position="1230"/>
    </location>
</feature>
<feature type="region of interest" description="Disordered" evidence="20">
    <location>
        <begin position="977"/>
        <end position="997"/>
    </location>
</feature>
<dbReference type="EMBL" id="GANP01004195">
    <property type="protein sequence ID" value="JAB80273.1"/>
    <property type="molecule type" value="mRNA"/>
</dbReference>
<organism evidence="22">
    <name type="scientific">Ixodes ricinus</name>
    <name type="common">Common tick</name>
    <name type="synonym">Acarus ricinus</name>
    <dbReference type="NCBI Taxonomy" id="34613"/>
    <lineage>
        <taxon>Eukaryota</taxon>
        <taxon>Metazoa</taxon>
        <taxon>Ecdysozoa</taxon>
        <taxon>Arthropoda</taxon>
        <taxon>Chelicerata</taxon>
        <taxon>Arachnida</taxon>
        <taxon>Acari</taxon>
        <taxon>Parasitiformes</taxon>
        <taxon>Ixodida</taxon>
        <taxon>Ixodoidea</taxon>
        <taxon>Ixodidae</taxon>
        <taxon>Ixodinae</taxon>
        <taxon>Ixodes</taxon>
    </lineage>
</organism>
<dbReference type="SMART" id="SM00547">
    <property type="entry name" value="ZnF_RBZ"/>
    <property type="match status" value="2"/>
</dbReference>
<feature type="domain" description="RanBP2-type" evidence="21">
    <location>
        <begin position="713"/>
        <end position="744"/>
    </location>
</feature>
<keyword evidence="12" id="KW-0906">Nuclear pore complex</keyword>
<feature type="region of interest" description="Disordered" evidence="20">
    <location>
        <begin position="1"/>
        <end position="24"/>
    </location>
</feature>
<dbReference type="GO" id="GO:0006606">
    <property type="term" value="P:protein import into nucleus"/>
    <property type="evidence" value="ECO:0007669"/>
    <property type="project" value="TreeGrafter"/>
</dbReference>
<keyword evidence="4" id="KW-0813">Transport</keyword>
<evidence type="ECO:0000256" key="18">
    <source>
        <dbReference type="ARBA" id="ARBA00079437"/>
    </source>
</evidence>
<comment type="similarity">
    <text evidence="15">Belongs to the NUP153 family.</text>
</comment>
<evidence type="ECO:0000256" key="14">
    <source>
        <dbReference type="ARBA" id="ARBA00023242"/>
    </source>
</evidence>
<evidence type="ECO:0000256" key="2">
    <source>
        <dbReference type="ARBA" id="ARBA00004126"/>
    </source>
</evidence>
<protein>
    <recommendedName>
        <fullName evidence="16">Nuclear pore complex protein Nup153</fullName>
    </recommendedName>
    <alternativeName>
        <fullName evidence="18">153 kDa nucleoporin</fullName>
    </alternativeName>
    <alternativeName>
        <fullName evidence="17">Nucleoporin Nup153</fullName>
    </alternativeName>
</protein>
<dbReference type="GO" id="GO:0006405">
    <property type="term" value="P:RNA export from nucleus"/>
    <property type="evidence" value="ECO:0007669"/>
    <property type="project" value="TreeGrafter"/>
</dbReference>
<feature type="region of interest" description="Disordered" evidence="20">
    <location>
        <begin position="679"/>
        <end position="705"/>
    </location>
</feature>
<dbReference type="FunFam" id="4.10.1060.10:FF:000003">
    <property type="entry name" value="E3 SUMO-protein ligase RanBP2"/>
    <property type="match status" value="1"/>
</dbReference>
<keyword evidence="10" id="KW-0811">Translocation</keyword>
<feature type="region of interest" description="Disordered" evidence="20">
    <location>
        <begin position="1288"/>
        <end position="1388"/>
    </location>
</feature>
<feature type="compositionally biased region" description="Polar residues" evidence="20">
    <location>
        <begin position="1325"/>
        <end position="1336"/>
    </location>
</feature>
<dbReference type="GO" id="GO:0003677">
    <property type="term" value="F:DNA binding"/>
    <property type="evidence" value="ECO:0007669"/>
    <property type="project" value="UniProtKB-KW"/>
</dbReference>
<dbReference type="PROSITE" id="PS50199">
    <property type="entry name" value="ZF_RANBP2_2"/>
    <property type="match status" value="2"/>
</dbReference>
<keyword evidence="6 19" id="KW-0863">Zinc-finger</keyword>
<evidence type="ECO:0000256" key="16">
    <source>
        <dbReference type="ARBA" id="ARBA00068609"/>
    </source>
</evidence>
<feature type="compositionally biased region" description="Basic and acidic residues" evidence="20">
    <location>
        <begin position="10"/>
        <end position="24"/>
    </location>
</feature>
<dbReference type="GO" id="GO:0051028">
    <property type="term" value="P:mRNA transport"/>
    <property type="evidence" value="ECO:0007669"/>
    <property type="project" value="UniProtKB-KW"/>
</dbReference>
<dbReference type="InterPro" id="IPR013913">
    <property type="entry name" value="Nup153_N"/>
</dbReference>
<feature type="compositionally biased region" description="Low complexity" evidence="20">
    <location>
        <begin position="110"/>
        <end position="122"/>
    </location>
</feature>
<dbReference type="SUPFAM" id="SSF90209">
    <property type="entry name" value="Ran binding protein zinc finger-like"/>
    <property type="match status" value="2"/>
</dbReference>
<keyword evidence="9" id="KW-0653">Protein transport</keyword>
<evidence type="ECO:0000256" key="11">
    <source>
        <dbReference type="ARBA" id="ARBA00023125"/>
    </source>
</evidence>
<dbReference type="InterPro" id="IPR001876">
    <property type="entry name" value="Znf_RanBP2"/>
</dbReference>
<dbReference type="PANTHER" id="PTHR23193:SF23">
    <property type="entry name" value="NUCLEAR PORE COMPLEX PROTEIN NUP153"/>
    <property type="match status" value="1"/>
</dbReference>
<keyword evidence="14" id="KW-0539">Nucleus</keyword>
<comment type="subcellular location">
    <subcellularLocation>
        <location evidence="2">Nucleus membrane</location>
    </subcellularLocation>
    <subcellularLocation>
        <location evidence="3">Nucleus</location>
        <location evidence="3">Nuclear pore complex</location>
    </subcellularLocation>
</comment>
<keyword evidence="11" id="KW-0238">DNA-binding</keyword>
<evidence type="ECO:0000256" key="5">
    <source>
        <dbReference type="ARBA" id="ARBA00022723"/>
    </source>
</evidence>
<dbReference type="SMR" id="V5HZT9"/>
<evidence type="ECO:0000256" key="1">
    <source>
        <dbReference type="ARBA" id="ARBA00001947"/>
    </source>
</evidence>
<reference evidence="22" key="1">
    <citation type="journal article" date="2015" name="Sci. Rep.">
        <title>Tissue- and time-dependent transcription in Ixodes ricinus salivary glands and midguts when blood feeding on the vertebrate host.</title>
        <authorList>
            <person name="Kotsyfakis M."/>
            <person name="Schwarz A."/>
            <person name="Erhart J."/>
            <person name="Ribeiro J.M."/>
        </authorList>
    </citation>
    <scope>NUCLEOTIDE SEQUENCE</scope>
    <source>
        <tissue evidence="22">Salivary gland and midgut</tissue>
    </source>
</reference>
<evidence type="ECO:0000256" key="17">
    <source>
        <dbReference type="ARBA" id="ARBA00078197"/>
    </source>
</evidence>
<feature type="compositionally biased region" description="Pro residues" evidence="20">
    <location>
        <begin position="436"/>
        <end position="446"/>
    </location>
</feature>
<comment type="cofactor">
    <cofactor evidence="1">
        <name>Zn(2+)</name>
        <dbReference type="ChEBI" id="CHEBI:29105"/>
    </cofactor>
</comment>
<feature type="compositionally biased region" description="Low complexity" evidence="20">
    <location>
        <begin position="390"/>
        <end position="405"/>
    </location>
</feature>
<dbReference type="GO" id="GO:0017056">
    <property type="term" value="F:structural constituent of nuclear pore"/>
    <property type="evidence" value="ECO:0007669"/>
    <property type="project" value="TreeGrafter"/>
</dbReference>
<dbReference type="Pfam" id="PF08604">
    <property type="entry name" value="Nup153"/>
    <property type="match status" value="1"/>
</dbReference>
<feature type="region of interest" description="Disordered" evidence="20">
    <location>
        <begin position="50"/>
        <end position="449"/>
    </location>
</feature>
<dbReference type="Gene3D" id="4.10.1060.10">
    <property type="entry name" value="Zinc finger, RanBP2-type"/>
    <property type="match status" value="2"/>
</dbReference>
<evidence type="ECO:0000256" key="13">
    <source>
        <dbReference type="ARBA" id="ARBA00023136"/>
    </source>
</evidence>
<feature type="compositionally biased region" description="Low complexity" evidence="20">
    <location>
        <begin position="679"/>
        <end position="692"/>
    </location>
</feature>
<evidence type="ECO:0000259" key="21">
    <source>
        <dbReference type="PROSITE" id="PS50199"/>
    </source>
</evidence>
<keyword evidence="5" id="KW-0479">Metal-binding</keyword>
<dbReference type="GO" id="GO:0008139">
    <property type="term" value="F:nuclear localization sequence binding"/>
    <property type="evidence" value="ECO:0007669"/>
    <property type="project" value="TreeGrafter"/>
</dbReference>
<sequence>MAGKLPSRLQGEKAHSSKPYERRKTLVQTVKELLLPSWLTSWNTPLVTEEEADNLWPREEASAPPDQSAKRPRTERPAAYSFAEPQDPREELAGPQSLLNGDSHSEKSEASGSTSGCSSLGGPERESAATPEPRARRHDWSHTRDCGVMANLPSSGGPDRLRGGNGHGCVGSAESASRQSPATPRWRMPQRTASGGQGPGFSLSAFGTPVTPGGRERQRLQSPFYPGRTTYGGAASYSRFRLTTGGTPKAETSVQLRERRRGPEEEGLPDCMSNATRQILSTLERMASPLTEAKKVPLDRGSGHSLLSYMPPSQRRRAPYLRGSPVPGPPRGQHARPLASRTARNLDPAVSAARRATPVAPAPQDSQAKEQREESVQASRPAPETRVAPKDTPAPAPATNGSSFSSGGGSDRAGGKVSRTRGIHSSRRPEQGFEDAPPPPDLPDIPLPIGSLPSFTFQLPAPTPVAKQTSAGVQSTFANVRPTAADFRPTVADVRPTVTDIRPTVADIRPTATVKGEFALAQPLTLATASSVSSPAQEFSFSVPAQVTELQPASQRTVPLGQGKADMGKRAEVPAGPTAPASQLVMQGSVMDVLGRKDTAKEVAPEPANVRRSGGEAAPKKSGDVADAAGTWTPTSTPEALSGKSKPAAGSWNCSACMISNAESNVKCAACEQWPTTTTATAPTSAAPTSASGPVATEAPSQGTPKGFGDLFRPSAATWECDSCMVRNEAKAQRCCACETPRVSPAPGPTGTFKFGIPTSAAPATAAQTSAPATFKFGNLTTTSAPTPFKFGTQETSSSAAAPPVAQFKFGSAMLACKPQGPLGQDAAFGQKVEEHAGKPAASGLAEPPKTEPAVIFGAPKTESSASPAVFSFVPSSFAPKRKSEAIPEAPEIKDSAPSSTVFGGPAKTGGTSSLFGALAKATVGLPPASVPCLGGATAPKVADSVASAGAPTSGDSQKVGFSFDKLAKDSPTTATFSFGVPSKPTESAAPKGSASVAETKATATTVAPASVGGFPFGAPSKTSEGGELTKPVGGFLFGPTSVAKSEGFSFNATTPKPASTFSFGNAGAAATSAATPKPAPAFSFGNAGAQAAPSDAAGAAPSTPKFVFGQKTDTSPGTFTFGTASLATSPPASFGFPSAGTATPATQPLAGQGSFGEAKPKASSGGFKFGTSQEGGTTFVAEAPQPAQSTPFSFGATPAPAPVGGGFSFGASQPAASQPAAPAFSFGPGAPTPGAPRLDFAQPSASPFGAAPTAAPPAFPFGGPMAAPAAPQAASFQFGASAPNQGGVFRFGAPSQGAPESGTQPQPGGFNFSAAQPAALGAFGQQQQPGANPSQGGFGFNAAAPTNPPGFPFLPGADNPFSATGTGGTTQARRIRRAIRRKPNQPR</sequence>
<evidence type="ECO:0000256" key="12">
    <source>
        <dbReference type="ARBA" id="ARBA00023132"/>
    </source>
</evidence>
<evidence type="ECO:0000256" key="9">
    <source>
        <dbReference type="ARBA" id="ARBA00022927"/>
    </source>
</evidence>
<keyword evidence="7" id="KW-0509">mRNA transport</keyword>
<name>V5HZT9_IXORI</name>
<feature type="region of interest" description="Disordered" evidence="20">
    <location>
        <begin position="1213"/>
        <end position="1253"/>
    </location>
</feature>
<keyword evidence="13" id="KW-0472">Membrane</keyword>
<feature type="region of interest" description="Disordered" evidence="20">
    <location>
        <begin position="600"/>
        <end position="646"/>
    </location>
</feature>
<evidence type="ECO:0000256" key="15">
    <source>
        <dbReference type="ARBA" id="ARBA00060842"/>
    </source>
</evidence>
<keyword evidence="8" id="KW-0862">Zinc</keyword>
<feature type="compositionally biased region" description="Polar residues" evidence="20">
    <location>
        <begin position="244"/>
        <end position="255"/>
    </location>
</feature>
<dbReference type="PANTHER" id="PTHR23193">
    <property type="entry name" value="NUCLEAR PORE COMPLEX PROTEIN NUP"/>
    <property type="match status" value="1"/>
</dbReference>
<evidence type="ECO:0000256" key="19">
    <source>
        <dbReference type="PROSITE-ProRule" id="PRU00322"/>
    </source>
</evidence>
<dbReference type="Pfam" id="PF00641">
    <property type="entry name" value="Zn_ribbon_RanBP"/>
    <property type="match status" value="2"/>
</dbReference>
<accession>V5HZT9</accession>
<feature type="compositionally biased region" description="Low complexity" evidence="20">
    <location>
        <begin position="1244"/>
        <end position="1253"/>
    </location>
</feature>
<evidence type="ECO:0000256" key="10">
    <source>
        <dbReference type="ARBA" id="ARBA00023010"/>
    </source>
</evidence>
<dbReference type="PROSITE" id="PS01358">
    <property type="entry name" value="ZF_RANBP2_1"/>
    <property type="match status" value="2"/>
</dbReference>
<feature type="compositionally biased region" description="Low complexity" evidence="20">
    <location>
        <begin position="348"/>
        <end position="363"/>
    </location>
</feature>
<dbReference type="GO" id="GO:0008270">
    <property type="term" value="F:zinc ion binding"/>
    <property type="evidence" value="ECO:0007669"/>
    <property type="project" value="UniProtKB-KW"/>
</dbReference>
<feature type="compositionally biased region" description="Basic residues" evidence="20">
    <location>
        <begin position="1374"/>
        <end position="1388"/>
    </location>
</feature>
<dbReference type="InterPro" id="IPR036443">
    <property type="entry name" value="Znf_RanBP2_sf"/>
</dbReference>
<dbReference type="InterPro" id="IPR026054">
    <property type="entry name" value="Nucleoporin"/>
</dbReference>
<proteinExistence type="evidence at transcript level"/>
<evidence type="ECO:0000256" key="7">
    <source>
        <dbReference type="ARBA" id="ARBA00022816"/>
    </source>
</evidence>
<evidence type="ECO:0000256" key="6">
    <source>
        <dbReference type="ARBA" id="ARBA00022771"/>
    </source>
</evidence>
<evidence type="ECO:0000256" key="4">
    <source>
        <dbReference type="ARBA" id="ARBA00022448"/>
    </source>
</evidence>
<feature type="region of interest" description="Disordered" evidence="20">
    <location>
        <begin position="1137"/>
        <end position="1165"/>
    </location>
</feature>
<evidence type="ECO:0000256" key="8">
    <source>
        <dbReference type="ARBA" id="ARBA00022833"/>
    </source>
</evidence>
<evidence type="ECO:0000313" key="22">
    <source>
        <dbReference type="EMBL" id="JAB80273.1"/>
    </source>
</evidence>
<evidence type="ECO:0000256" key="20">
    <source>
        <dbReference type="SAM" id="MobiDB-lite"/>
    </source>
</evidence>